<sequence>MMIGGVNLDTLAVQLETPPVSDKVLLLDADQHIYKAASTVKRLDTAIRRFYQSVLEEKFYVNTKEVRAYITPSNNFKCGRFLLPTVKPYQQQRSTREELPLKAPLKEHLIANPHEYAAQGIEIVFDYLAEADDRIIEDSIEFGERGVVSSFDKDMNLCRGPKWNPELGTIDTIDNEYGWIDYNKDKGKIVGHGTAFFWAQMLMGDTADNVKGIQTLNGKSCGPAKAYEFLKDFTDSTNSARAVVLAYAEINQNFLAEAECLWLHRNKDDSAFKYIHPLLDDELQKWCESLHSYNEDYKAWRLSTQQ</sequence>
<keyword evidence="1" id="KW-0378">Hydrolase</keyword>
<name>A0AA51Z383_9CAUD</name>
<protein>
    <submittedName>
        <fullName evidence="1">Exonuclease</fullName>
    </submittedName>
</protein>
<keyword evidence="2" id="KW-1185">Reference proteome</keyword>
<dbReference type="SUPFAM" id="SSF47807">
    <property type="entry name" value="5' to 3' exonuclease, C-terminal subdomain"/>
    <property type="match status" value="1"/>
</dbReference>
<organism evidence="1 2">
    <name type="scientific">Escherichia phage vB_EcoP_PAS7</name>
    <dbReference type="NCBI Taxonomy" id="3053875"/>
    <lineage>
        <taxon>Viruses</taxon>
        <taxon>Duplodnaviria</taxon>
        <taxon>Heunggongvirae</taxon>
        <taxon>Uroviricota</taxon>
        <taxon>Caudoviricetes</taxon>
        <taxon>Autographivirales</taxon>
        <taxon>Autoscriptoviridae</taxon>
        <taxon>Slopekvirinae</taxon>
        <taxon>Cepavirus</taxon>
        <taxon>Cepavirus PAS7</taxon>
    </lineage>
</organism>
<dbReference type="InterPro" id="IPR036279">
    <property type="entry name" value="5-3_exonuclease_C_sf"/>
</dbReference>
<dbReference type="Proteomes" id="UP001182171">
    <property type="component" value="Segment"/>
</dbReference>
<dbReference type="GO" id="GO:0004527">
    <property type="term" value="F:exonuclease activity"/>
    <property type="evidence" value="ECO:0007669"/>
    <property type="project" value="UniProtKB-KW"/>
</dbReference>
<accession>A0AA51Z383</accession>
<proteinExistence type="predicted"/>
<keyword evidence="1" id="KW-0269">Exonuclease</keyword>
<dbReference type="EMBL" id="OQ921331">
    <property type="protein sequence ID" value="WMX18803.1"/>
    <property type="molecule type" value="Genomic_DNA"/>
</dbReference>
<evidence type="ECO:0000313" key="2">
    <source>
        <dbReference type="Proteomes" id="UP001182171"/>
    </source>
</evidence>
<reference evidence="1" key="1">
    <citation type="submission" date="2023-05" db="EMBL/GenBank/DDBJ databases">
        <title>Complete genome sequence of three non-O157 smooth Escherichia coli infecting phages.</title>
        <authorList>
            <person name="Pas C."/>
            <person name="Briers Y."/>
            <person name="Fieseler L."/>
        </authorList>
    </citation>
    <scope>NUCLEOTIDE SEQUENCE</scope>
</reference>
<keyword evidence="1" id="KW-0540">Nuclease</keyword>
<evidence type="ECO:0000313" key="1">
    <source>
        <dbReference type="EMBL" id="WMX18803.1"/>
    </source>
</evidence>